<gene>
    <name evidence="1" type="ORF">D9Q81_01310</name>
</gene>
<sequence length="76" mass="8855">MEMIEKVEVFHISIDGYSGKDPVELRHLLDFIDLIHKTYSTGPYDIEEDLSINGSNVSYWCYIWKITKVEEEEKGG</sequence>
<protein>
    <submittedName>
        <fullName evidence="1">Uncharacterized protein</fullName>
    </submittedName>
</protein>
<proteinExistence type="predicted"/>
<comment type="caution">
    <text evidence="1">The sequence shown here is derived from an EMBL/GenBank/DDBJ whole genome shotgun (WGS) entry which is preliminary data.</text>
</comment>
<accession>A0A3R9PB10</accession>
<dbReference type="Proteomes" id="UP000278149">
    <property type="component" value="Unassembled WGS sequence"/>
</dbReference>
<reference evidence="1 2" key="1">
    <citation type="submission" date="2018-10" db="EMBL/GenBank/DDBJ databases">
        <title>Co-occurring genomic capacity for anaerobic methane metabolism and dissimilatory sulfite reduction discovered in the Korarchaeota.</title>
        <authorList>
            <person name="Mckay L.J."/>
            <person name="Dlakic M."/>
            <person name="Fields M.W."/>
            <person name="Delmont T.O."/>
            <person name="Eren A.M."/>
            <person name="Jay Z.J."/>
            <person name="Klingelsmith K.B."/>
            <person name="Rusch D.B."/>
            <person name="Inskeep W.P."/>
        </authorList>
    </citation>
    <scope>NUCLEOTIDE SEQUENCE [LARGE SCALE GENOMIC DNA]</scope>
    <source>
        <strain evidence="1 2">WS</strain>
    </source>
</reference>
<organism evidence="1 2">
    <name type="scientific">Candidatus Korarchaeum cryptofilum</name>
    <dbReference type="NCBI Taxonomy" id="498846"/>
    <lineage>
        <taxon>Archaea</taxon>
        <taxon>Thermoproteota</taxon>
        <taxon>Candidatus Korarchaeia</taxon>
        <taxon>Candidatus Korarchaeales</taxon>
        <taxon>Candidatus Korarchaeaceae</taxon>
        <taxon>Candidatus Korarchaeum</taxon>
    </lineage>
</organism>
<evidence type="ECO:0000313" key="1">
    <source>
        <dbReference type="EMBL" id="RSN70336.1"/>
    </source>
</evidence>
<name>A0A3R9PB10_9CREN</name>
<dbReference type="AlphaFoldDB" id="A0A3R9PB10"/>
<dbReference type="EMBL" id="RCOR01000011">
    <property type="protein sequence ID" value="RSN70336.1"/>
    <property type="molecule type" value="Genomic_DNA"/>
</dbReference>
<evidence type="ECO:0000313" key="2">
    <source>
        <dbReference type="Proteomes" id="UP000278149"/>
    </source>
</evidence>